<comment type="caution">
    <text evidence="1">The sequence shown here is derived from an EMBL/GenBank/DDBJ whole genome shotgun (WGS) entry which is preliminary data.</text>
</comment>
<gene>
    <name evidence="1" type="ORF">B0T26DRAFT_725424</name>
</gene>
<dbReference type="EMBL" id="JAUIRO010000007">
    <property type="protein sequence ID" value="KAK0706099.1"/>
    <property type="molecule type" value="Genomic_DNA"/>
</dbReference>
<dbReference type="GeneID" id="85326034"/>
<keyword evidence="2" id="KW-1185">Reference proteome</keyword>
<reference evidence="1" key="1">
    <citation type="submission" date="2023-06" db="EMBL/GenBank/DDBJ databases">
        <title>Genome-scale phylogeny and comparative genomics of the fungal order Sordariales.</title>
        <authorList>
            <consortium name="Lawrence Berkeley National Laboratory"/>
            <person name="Hensen N."/>
            <person name="Bonometti L."/>
            <person name="Westerberg I."/>
            <person name="Brannstrom I.O."/>
            <person name="Guillou S."/>
            <person name="Cros-Aarteil S."/>
            <person name="Calhoun S."/>
            <person name="Haridas S."/>
            <person name="Kuo A."/>
            <person name="Mondo S."/>
            <person name="Pangilinan J."/>
            <person name="Riley R."/>
            <person name="LaButti K."/>
            <person name="Andreopoulos B."/>
            <person name="Lipzen A."/>
            <person name="Chen C."/>
            <person name="Yanf M."/>
            <person name="Daum C."/>
            <person name="Ng V."/>
            <person name="Clum A."/>
            <person name="Steindorff A."/>
            <person name="Ohm R."/>
            <person name="Martin F."/>
            <person name="Silar P."/>
            <person name="Natvig D."/>
            <person name="Lalanne C."/>
            <person name="Gautier V."/>
            <person name="Ament-velasquez S.L."/>
            <person name="Kruys A."/>
            <person name="Hutchinson M.I."/>
            <person name="Powell A.J."/>
            <person name="Barry K."/>
            <person name="Miller A.N."/>
            <person name="Grigoriev I.V."/>
            <person name="Debuchy R."/>
            <person name="Gladieux P."/>
            <person name="Thoren M.H."/>
            <person name="Johannesson H."/>
        </authorList>
    </citation>
    <scope>NUCLEOTIDE SEQUENCE</scope>
    <source>
        <strain evidence="1">SMH2392-1A</strain>
    </source>
</reference>
<protein>
    <submittedName>
        <fullName evidence="1">Uncharacterized protein</fullName>
    </submittedName>
</protein>
<evidence type="ECO:0000313" key="2">
    <source>
        <dbReference type="Proteomes" id="UP001172101"/>
    </source>
</evidence>
<accession>A0AA40DJP1</accession>
<dbReference type="Proteomes" id="UP001172101">
    <property type="component" value="Unassembled WGS sequence"/>
</dbReference>
<evidence type="ECO:0000313" key="1">
    <source>
        <dbReference type="EMBL" id="KAK0706099.1"/>
    </source>
</evidence>
<dbReference type="RefSeq" id="XP_060291193.1">
    <property type="nucleotide sequence ID" value="XM_060442764.1"/>
</dbReference>
<proteinExistence type="predicted"/>
<sequence>MSLCHHHSAVATPCPQCLNSRSIHDTIAVHSPSSTAILGTVASQLSYVLASPNSPHGAAIDRSLAEGALSKFGACCIDAAAREAGPSILSSLETILLRDQASRAEERGRAEKASLEHARLVAEKVAEETASRVAPRIGQLLAPSIELLTRQAAAAAGSGESEDKTEPRKATQEATVWGLFSVLRALGSAQPFSLVPFTGAEHKQLSSLAAVNEVLGRMVYQRGSPALGPLETRI</sequence>
<organism evidence="1 2">
    <name type="scientific">Lasiosphaeria miniovina</name>
    <dbReference type="NCBI Taxonomy" id="1954250"/>
    <lineage>
        <taxon>Eukaryota</taxon>
        <taxon>Fungi</taxon>
        <taxon>Dikarya</taxon>
        <taxon>Ascomycota</taxon>
        <taxon>Pezizomycotina</taxon>
        <taxon>Sordariomycetes</taxon>
        <taxon>Sordariomycetidae</taxon>
        <taxon>Sordariales</taxon>
        <taxon>Lasiosphaeriaceae</taxon>
        <taxon>Lasiosphaeria</taxon>
    </lineage>
</organism>
<dbReference type="AlphaFoldDB" id="A0AA40DJP1"/>
<name>A0AA40DJP1_9PEZI</name>